<dbReference type="AlphaFoldDB" id="A0A6P8YWW6"/>
<dbReference type="GO" id="GO:0031146">
    <property type="term" value="P:SCF-dependent proteasomal ubiquitin-dependent protein catabolic process"/>
    <property type="evidence" value="ECO:0007669"/>
    <property type="project" value="TreeGrafter"/>
</dbReference>
<dbReference type="RefSeq" id="XP_034244633.1">
    <property type="nucleotide sequence ID" value="XM_034388742.1"/>
</dbReference>
<organism evidence="3">
    <name type="scientific">Thrips palmi</name>
    <name type="common">Melon thrips</name>
    <dbReference type="NCBI Taxonomy" id="161013"/>
    <lineage>
        <taxon>Eukaryota</taxon>
        <taxon>Metazoa</taxon>
        <taxon>Ecdysozoa</taxon>
        <taxon>Arthropoda</taxon>
        <taxon>Hexapoda</taxon>
        <taxon>Insecta</taxon>
        <taxon>Pterygota</taxon>
        <taxon>Neoptera</taxon>
        <taxon>Paraneoptera</taxon>
        <taxon>Thysanoptera</taxon>
        <taxon>Terebrantia</taxon>
        <taxon>Thripoidea</taxon>
        <taxon>Thripidae</taxon>
        <taxon>Thrips</taxon>
    </lineage>
</organism>
<name>A0A6P8YWW6_THRPL</name>
<proteinExistence type="predicted"/>
<dbReference type="PANTHER" id="PTHR12874">
    <property type="entry name" value="F-BOX ONLY PROTEIN 48-RELATED"/>
    <property type="match status" value="1"/>
</dbReference>
<reference evidence="3" key="1">
    <citation type="submission" date="2025-08" db="UniProtKB">
        <authorList>
            <consortium name="RefSeq"/>
        </authorList>
    </citation>
    <scope>IDENTIFICATION</scope>
    <source>
        <tissue evidence="3">Total insect</tissue>
    </source>
</reference>
<sequence length="506" mass="56616">MLDSHYLLRHTQFVTMMWELQRQLDLQELPAASSQSAPHCMEMAALPEDELLQVLSHLSPGELLQCRQVCRRWRDLALHPDLWRSKSLRASSGSSARLVAAALRLAPCLNHLSMLGSESMARLGVLLSSTTCAFAKLYIWVDPADAVLVAVVVSRQAALGRLRVVELSLWSRDLNEETFLRLQCLHESLLYTPGLERLYLSIGEGTADIMRWRAPLSHVAKSDLPVPASLQVLMYPSEFAHTYLPLHLEWHASTLKSVTLGNAPPPPRTAALLSTVSNLRELTCPMMADMPAILQCTELKVLRLYPRLEDATQPFLPGVLKFLRGAVMHLRDLALNFSVVPHLQASDTVLSLGGSGEAAPALKRLEFQFKCENDMSPPPGYGTVPLRNLATVIHRLKNLVHLDLDGPLHDDLLRELDGEVLPHLQELYFDLPEPCMHEWAHREQVRAAVLRCPLLHLSAMSKWEEGACTFCQGCCRHDSCERHVVFSHPTEAICGVSHYDSDIHIK</sequence>
<dbReference type="OrthoDB" id="435188at2759"/>
<dbReference type="InterPro" id="IPR032675">
    <property type="entry name" value="LRR_dom_sf"/>
</dbReference>
<keyword evidence="2" id="KW-1185">Reference proteome</keyword>
<dbReference type="GeneID" id="117647166"/>
<dbReference type="Gene3D" id="3.80.10.10">
    <property type="entry name" value="Ribonuclease Inhibitor"/>
    <property type="match status" value="1"/>
</dbReference>
<dbReference type="GO" id="GO:0019005">
    <property type="term" value="C:SCF ubiquitin ligase complex"/>
    <property type="evidence" value="ECO:0007669"/>
    <property type="project" value="TreeGrafter"/>
</dbReference>
<gene>
    <name evidence="3" type="primary">LOC117647166</name>
</gene>
<dbReference type="GO" id="GO:0005737">
    <property type="term" value="C:cytoplasm"/>
    <property type="evidence" value="ECO:0007669"/>
    <property type="project" value="TreeGrafter"/>
</dbReference>
<dbReference type="Pfam" id="PF12937">
    <property type="entry name" value="F-box-like"/>
    <property type="match status" value="1"/>
</dbReference>
<evidence type="ECO:0000313" key="2">
    <source>
        <dbReference type="Proteomes" id="UP000515158"/>
    </source>
</evidence>
<evidence type="ECO:0000313" key="3">
    <source>
        <dbReference type="RefSeq" id="XP_034244633.1"/>
    </source>
</evidence>
<feature type="domain" description="F-box" evidence="1">
    <location>
        <begin position="40"/>
        <end position="86"/>
    </location>
</feature>
<dbReference type="SMART" id="SM00256">
    <property type="entry name" value="FBOX"/>
    <property type="match status" value="1"/>
</dbReference>
<dbReference type="InterPro" id="IPR001810">
    <property type="entry name" value="F-box_dom"/>
</dbReference>
<dbReference type="Gene3D" id="1.20.1280.50">
    <property type="match status" value="1"/>
</dbReference>
<dbReference type="PROSITE" id="PS50181">
    <property type="entry name" value="FBOX"/>
    <property type="match status" value="1"/>
</dbReference>
<dbReference type="SUPFAM" id="SSF81383">
    <property type="entry name" value="F-box domain"/>
    <property type="match status" value="1"/>
</dbReference>
<accession>A0A6P8YWW6</accession>
<dbReference type="Proteomes" id="UP000515158">
    <property type="component" value="Unplaced"/>
</dbReference>
<protein>
    <submittedName>
        <fullName evidence="3">Uncharacterized protein LOC117647166 isoform X2</fullName>
    </submittedName>
</protein>
<dbReference type="InterPro" id="IPR036047">
    <property type="entry name" value="F-box-like_dom_sf"/>
</dbReference>
<evidence type="ECO:0000259" key="1">
    <source>
        <dbReference type="PROSITE" id="PS50181"/>
    </source>
</evidence>
<dbReference type="PANTHER" id="PTHR12874:SF9">
    <property type="entry name" value="F-BOX ONLY PROTEIN 48"/>
    <property type="match status" value="1"/>
</dbReference>